<feature type="region of interest" description="Disordered" evidence="2">
    <location>
        <begin position="2235"/>
        <end position="2272"/>
    </location>
</feature>
<reference evidence="5" key="1">
    <citation type="submission" date="2025-08" db="UniProtKB">
        <authorList>
            <consortium name="RefSeq"/>
        </authorList>
    </citation>
    <scope>IDENTIFICATION</scope>
    <source>
        <tissue evidence="5">Whole organism</tissue>
    </source>
</reference>
<dbReference type="Gene3D" id="1.20.5.340">
    <property type="match status" value="1"/>
</dbReference>
<dbReference type="Proteomes" id="UP000694843">
    <property type="component" value="Unplaced"/>
</dbReference>
<keyword evidence="4" id="KW-1185">Reference proteome</keyword>
<dbReference type="GO" id="GO:0005794">
    <property type="term" value="C:Golgi apparatus"/>
    <property type="evidence" value="ECO:0007669"/>
    <property type="project" value="TreeGrafter"/>
</dbReference>
<protein>
    <submittedName>
        <fullName evidence="5">Golgin subfamily A member 4 isoform X1</fullName>
    </submittedName>
</protein>
<sequence length="2272" mass="258210">MFKKLRDRISEEVQQQSLKLPASVQQLTQQSLLDLSGRDASAAANNVNLFTIDDESPTKDFGVNVNPKRTGGLHDVQLDSTSAGHSPAGWPPVSARFHRGSVGSSTSDIPACSSPLPMGDVPSANFTIPLSDLESASEWEESYAADGITKDRLFQAYSKMRQRYHKYKGRYADVVRAYREKEREAEKLRDVLAKTQDQTMRRISDLRDQCALETQAKAHLEEELRGDLEEKDHKIQSLLTKVRLLQEGYGLHREEDTSNNNKYDEVMNSAGGRGGDAADGTCKSLGSHDSGVAAGVWDDPSFPGPGAYDEGGDRRATCLEVDNVSLGSVSMSAAVSTTGSTYSQLQAEELIEKLKGEVSQQKQLLARCMENIRNKRDVVAAVTAERNGLAAKLAAVQNEHQIELDQLKQTIESSALSMAETKQQLFEELQRKEEQVEELREQCAELQQKLDQPPPPRPAPDGCSSLPATPVLNADEETAALEKQAIRLAVGLCPEVSPPSSLLVAVPSLEHSSLGHPSLEHPSLVQPLDENQSLVGQTEILPCEEQQSSQTEPLPSSGDLLTFSEAIDQKSSTSNDVQTTYVAAIAELETTKRDLQWRIGELEEKNRQSEELVRQLTDDCAEMETKYSNVQNRNERLQAELDSLNASYHEVQGSVNEHVKQRSELSNRVSCLLEEIQLLKETTEQHERSKSESSKLAEQIETLKDSHNRLECELLAIKTEREKLQRDLLEAISERDEIRGAASFTLTCLQELSSSLDDELLVGGKVLNTERTVDSKREIVYSSEAFDVRQYCDNLKQRIHDQHSTLEKLQSDKCDAEKRVSVLQNQCDSLMAEADSIINDRRELQAKLEHVENEFDSCRQRCEVLEEQATKSLEIRSNVEQQITHLNSNLKLLEAERSEKSAEIEGLREQLEITSQNLVDASRKNDELHTIQENLKIVNEALTTEKASLSSSLSDVLTERDEWKSKCTSLQNENDEKQRRVLELDKLLDQSNSALSVSMEKTDKLSSENDNLNTRLIELEDMHERLRNSTQSASDLEQNAELLRAEISQKNSDLSQMEEQAAFREKEISELMSSRDELISTKQVLADRIKSLENDLEASKSLELELKHEMNLLNEQLETVTNLETRALDAEGRINELETSCATRVADLEQLLNDSKERTNKLEDELKNSSLRIAELENELEILKITRDSQVVELERLKMDSERVAELEQLNNESSARVVELESELEVLKRTSDSRAKELQNELEQANMDSNSKFTELEQLKIESSTRVVELERELEVVKRTSDSRVTELQKELEQVKKEMSISTTELDKLKLNSDSRVAQLEEEKERIKHTHDLQVKELEQRLATSDDRLQDLGKEMQRLKDAHDVCLADMEQLKRTSDLRVMEVENQLLHCKQELNASKLELSQKTELLAKKEDEWRVDVTDLRAKLEEKSNEVQNLNQEMDQRITDHENQVKALLTQHEYLNEELSTSKQTVEELRKNLNSIEKNLTEANSLNSSHSDEHRQLLNTLSEKEQLIVTLREENQNLWTKSQARMKAVSQELEQQKALMQAASRELEEKILGLETNSAENEALSEHQIASLEAQVKEYEGRLSLQQLEYEQVQQKHAELLQHQDQQLLQQQQLQEQQQVSGAGRTSDGVDVSAEQRSQLENTRSSSPDIAAMRAEQLQLKGMIAKYEEERENSVKLVAMLQFNNEHNKNKEENQAEVFNMELSYAQLSEKVKALQEKLDSRDKSTEELNYDQRVKDLEERHAFDKEKVQTQFLELQKKSEEVFLAEKAELEKKYKETVKRLEEEVAGLQEIKESYAKQVQQIEENNAAMHGKLSAVQDARDLARAEKQKLEDRLSELSKEKDQIQREFDELSKLKVKFEHELNDERMKVGRLDERLVQLTKENNELQSKIRKLSHCQDTVSGEVQSLAKSEEDLNGECELLRENLRIAREEASTAEARSTLERDRMQDEINRLKDQLEAQGNQMSCLQAKEEAMQKLETELKLKNEDLISRVAEERRSQSEELERLLQSLAAKYDARASAQAAEESWDEVTADAQTAPGDASDVDNAAQNSLPSGSEGSVKRDIESLLSHVEGAWRTRTAQLVLRKEQQLRREMEQLEQEWNKEKKELERLTGVAAQAFRTGKDSVELLRQQVEQQRQELQHIKRQHKLEVGELRALLEVKKRGKKSDASGTSATAALEDSAEFEYLKNVLYQYMMGRETQTLARVLCAVVKFDEQQQQDIASHLQSLTSMRGARSSGSGTDASRSTNFSDDSKPPPIPPKKR</sequence>
<feature type="compositionally biased region" description="Polar residues" evidence="2">
    <location>
        <begin position="2235"/>
        <end position="2259"/>
    </location>
</feature>
<accession>A0A979FI99</accession>
<dbReference type="GO" id="GO:0048193">
    <property type="term" value="P:Golgi vesicle transport"/>
    <property type="evidence" value="ECO:0007669"/>
    <property type="project" value="TreeGrafter"/>
</dbReference>
<evidence type="ECO:0000259" key="3">
    <source>
        <dbReference type="PROSITE" id="PS50913"/>
    </source>
</evidence>
<dbReference type="OrthoDB" id="5322683at2759"/>
<feature type="coiled-coil region" evidence="1">
    <location>
        <begin position="2089"/>
        <end position="2159"/>
    </location>
</feature>
<feature type="coiled-coil region" evidence="1">
    <location>
        <begin position="953"/>
        <end position="1604"/>
    </location>
</feature>
<evidence type="ECO:0000256" key="2">
    <source>
        <dbReference type="SAM" id="MobiDB-lite"/>
    </source>
</evidence>
<dbReference type="Gene3D" id="1.10.220.60">
    <property type="entry name" value="GRIP domain"/>
    <property type="match status" value="1"/>
</dbReference>
<dbReference type="InterPro" id="IPR000237">
    <property type="entry name" value="GRIP_dom"/>
</dbReference>
<dbReference type="PANTHER" id="PTHR19327">
    <property type="entry name" value="GOLGIN"/>
    <property type="match status" value="1"/>
</dbReference>
<dbReference type="SUPFAM" id="SSF101283">
    <property type="entry name" value="GRIP domain"/>
    <property type="match status" value="1"/>
</dbReference>
<dbReference type="Gene3D" id="6.10.250.1080">
    <property type="match status" value="1"/>
</dbReference>
<dbReference type="PROSITE" id="PS50913">
    <property type="entry name" value="GRIP"/>
    <property type="match status" value="1"/>
</dbReference>
<feature type="compositionally biased region" description="Polar residues" evidence="2">
    <location>
        <begin position="1643"/>
        <end position="1656"/>
    </location>
</feature>
<dbReference type="RefSeq" id="XP_047736680.1">
    <property type="nucleotide sequence ID" value="XM_047880724.1"/>
</dbReference>
<dbReference type="GO" id="GO:0031267">
    <property type="term" value="F:small GTPase binding"/>
    <property type="evidence" value="ECO:0007669"/>
    <property type="project" value="TreeGrafter"/>
</dbReference>
<keyword evidence="1" id="KW-0175">Coiled coil</keyword>
<feature type="coiled-coil region" evidence="1">
    <location>
        <begin position="585"/>
        <end position="741"/>
    </location>
</feature>
<feature type="region of interest" description="Disordered" evidence="2">
    <location>
        <begin position="81"/>
        <end position="109"/>
    </location>
</feature>
<feature type="region of interest" description="Disordered" evidence="2">
    <location>
        <begin position="1627"/>
        <end position="1658"/>
    </location>
</feature>
<name>A0A979FI99_HYAAZ</name>
<feature type="coiled-coil region" evidence="1">
    <location>
        <begin position="1773"/>
        <end position="2022"/>
    </location>
</feature>
<evidence type="ECO:0000313" key="4">
    <source>
        <dbReference type="Proteomes" id="UP000694843"/>
    </source>
</evidence>
<dbReference type="GeneID" id="108678610"/>
<proteinExistence type="predicted"/>
<feature type="domain" description="GRIP" evidence="3">
    <location>
        <begin position="2186"/>
        <end position="2233"/>
    </location>
</feature>
<feature type="compositionally biased region" description="Polar residues" evidence="2">
    <location>
        <begin position="2056"/>
        <end position="2066"/>
    </location>
</feature>
<feature type="coiled-coil region" evidence="1">
    <location>
        <begin position="171"/>
        <end position="223"/>
    </location>
</feature>
<dbReference type="SMART" id="SM00755">
    <property type="entry name" value="Grip"/>
    <property type="match status" value="1"/>
</dbReference>
<dbReference type="PANTHER" id="PTHR19327:SF0">
    <property type="entry name" value="GOLGIN SUBFAMILY A MEMBER 4"/>
    <property type="match status" value="1"/>
</dbReference>
<feature type="coiled-coil region" evidence="1">
    <location>
        <begin position="792"/>
        <end position="924"/>
    </location>
</feature>
<feature type="region of interest" description="Disordered" evidence="2">
    <location>
        <begin position="2033"/>
        <end position="2070"/>
    </location>
</feature>
<organism evidence="4 5">
    <name type="scientific">Hyalella azteca</name>
    <name type="common">Amphipod</name>
    <dbReference type="NCBI Taxonomy" id="294128"/>
    <lineage>
        <taxon>Eukaryota</taxon>
        <taxon>Metazoa</taxon>
        <taxon>Ecdysozoa</taxon>
        <taxon>Arthropoda</taxon>
        <taxon>Crustacea</taxon>
        <taxon>Multicrustacea</taxon>
        <taxon>Malacostraca</taxon>
        <taxon>Eumalacostraca</taxon>
        <taxon>Peracarida</taxon>
        <taxon>Amphipoda</taxon>
        <taxon>Senticaudata</taxon>
        <taxon>Talitrida</taxon>
        <taxon>Talitroidea</taxon>
        <taxon>Hyalellidae</taxon>
        <taxon>Hyalella</taxon>
    </lineage>
</organism>
<feature type="region of interest" description="Disordered" evidence="2">
    <location>
        <begin position="294"/>
        <end position="313"/>
    </location>
</feature>
<feature type="region of interest" description="Disordered" evidence="2">
    <location>
        <begin position="440"/>
        <end position="469"/>
    </location>
</feature>
<dbReference type="Pfam" id="PF01465">
    <property type="entry name" value="GRIP"/>
    <property type="match status" value="1"/>
</dbReference>
<dbReference type="OMA" id="EMNCSLD"/>
<evidence type="ECO:0000256" key="1">
    <source>
        <dbReference type="SAM" id="Coils"/>
    </source>
</evidence>
<evidence type="ECO:0000313" key="5">
    <source>
        <dbReference type="RefSeq" id="XP_047736680.1"/>
    </source>
</evidence>
<feature type="coiled-coil region" evidence="1">
    <location>
        <begin position="1706"/>
        <end position="1733"/>
    </location>
</feature>
<gene>
    <name evidence="5" type="primary">LOC108678610</name>
</gene>